<feature type="signal peptide" evidence="1">
    <location>
        <begin position="1"/>
        <end position="21"/>
    </location>
</feature>
<evidence type="ECO:0000256" key="1">
    <source>
        <dbReference type="SAM" id="SignalP"/>
    </source>
</evidence>
<dbReference type="AlphaFoldDB" id="A0AAD9U045"/>
<sequence>MSRSFCLRIQLIFGVLPEALLEESSGTPVSRLAFRRILVWSVCRIGRHLRGILGRLFPLVERQIHIEPIEVDCQRFLERKTDEKPHKKHAFGDLVVNALDLPIPGHTGDTIFIKAEREDEVPTIIQIPKQLPREKLTKIMPLKWITNYEKAFQNITPVVATNTKFIKLADGSIQTTYEQIGTYATQVTSTPAIETSPSAPPVFQVLMIRPVTIEKEILIHRFEPDGTPVYTDKINCHFIWDVDPEIALQILKDEGLLLDEPTEQILPPTPALIPCFMASSYDKDFPPLESSSNPERNLFPDHSSNLLRSYLTDPSSSPIRLNKSSIGTLVMPLSRIEFFTLSTKRLTNFDIMFPNTITNSNISIQLYATFS</sequence>
<comment type="caution">
    <text evidence="2">The sequence shown here is derived from an EMBL/GenBank/DDBJ whole genome shotgun (WGS) entry which is preliminary data.</text>
</comment>
<dbReference type="PANTHER" id="PTHR48435:SF1">
    <property type="entry name" value="POLYPROTEIN"/>
    <property type="match status" value="1"/>
</dbReference>
<feature type="chain" id="PRO_5041936889" description="RNA polymerase alpha subunit" evidence="1">
    <location>
        <begin position="22"/>
        <end position="371"/>
    </location>
</feature>
<keyword evidence="3" id="KW-1185">Reference proteome</keyword>
<name>A0AAD9U045_9ROSI</name>
<evidence type="ECO:0000313" key="2">
    <source>
        <dbReference type="EMBL" id="KAK2645459.1"/>
    </source>
</evidence>
<protein>
    <recommendedName>
        <fullName evidence="4">RNA polymerase alpha subunit</fullName>
    </recommendedName>
</protein>
<organism evidence="2 3">
    <name type="scientific">Dipteronia dyeriana</name>
    <dbReference type="NCBI Taxonomy" id="168575"/>
    <lineage>
        <taxon>Eukaryota</taxon>
        <taxon>Viridiplantae</taxon>
        <taxon>Streptophyta</taxon>
        <taxon>Embryophyta</taxon>
        <taxon>Tracheophyta</taxon>
        <taxon>Spermatophyta</taxon>
        <taxon>Magnoliopsida</taxon>
        <taxon>eudicotyledons</taxon>
        <taxon>Gunneridae</taxon>
        <taxon>Pentapetalae</taxon>
        <taxon>rosids</taxon>
        <taxon>malvids</taxon>
        <taxon>Sapindales</taxon>
        <taxon>Sapindaceae</taxon>
        <taxon>Hippocastanoideae</taxon>
        <taxon>Acereae</taxon>
        <taxon>Dipteronia</taxon>
    </lineage>
</organism>
<reference evidence="2" key="1">
    <citation type="journal article" date="2023" name="Plant J.">
        <title>Genome sequences and population genomics provide insights into the demographic history, inbreeding, and mutation load of two 'living fossil' tree species of Dipteronia.</title>
        <authorList>
            <person name="Feng Y."/>
            <person name="Comes H.P."/>
            <person name="Chen J."/>
            <person name="Zhu S."/>
            <person name="Lu R."/>
            <person name="Zhang X."/>
            <person name="Li P."/>
            <person name="Qiu J."/>
            <person name="Olsen K.M."/>
            <person name="Qiu Y."/>
        </authorList>
    </citation>
    <scope>NUCLEOTIDE SEQUENCE</scope>
    <source>
        <strain evidence="2">KIB01</strain>
    </source>
</reference>
<gene>
    <name evidence="2" type="ORF">Ddye_020654</name>
</gene>
<accession>A0AAD9U045</accession>
<evidence type="ECO:0008006" key="4">
    <source>
        <dbReference type="Google" id="ProtNLM"/>
    </source>
</evidence>
<dbReference type="EMBL" id="JANJYI010000006">
    <property type="protein sequence ID" value="KAK2645459.1"/>
    <property type="molecule type" value="Genomic_DNA"/>
</dbReference>
<evidence type="ECO:0000313" key="3">
    <source>
        <dbReference type="Proteomes" id="UP001280121"/>
    </source>
</evidence>
<dbReference type="PANTHER" id="PTHR48435">
    <property type="entry name" value="POLYPROTEIN"/>
    <property type="match status" value="1"/>
</dbReference>
<proteinExistence type="predicted"/>
<keyword evidence="1" id="KW-0732">Signal</keyword>
<dbReference type="Proteomes" id="UP001280121">
    <property type="component" value="Unassembled WGS sequence"/>
</dbReference>
<dbReference type="InterPro" id="IPR053098">
    <property type="entry name" value="Petuviruses_polyprotein"/>
</dbReference>